<organism evidence="1 2">
    <name type="scientific">Cryoendolithus antarcticus</name>
    <dbReference type="NCBI Taxonomy" id="1507870"/>
    <lineage>
        <taxon>Eukaryota</taxon>
        <taxon>Fungi</taxon>
        <taxon>Dikarya</taxon>
        <taxon>Ascomycota</taxon>
        <taxon>Pezizomycotina</taxon>
        <taxon>Dothideomycetes</taxon>
        <taxon>Dothideomycetidae</taxon>
        <taxon>Cladosporiales</taxon>
        <taxon>Cladosporiaceae</taxon>
        <taxon>Cryoendolithus</taxon>
    </lineage>
</organism>
<comment type="caution">
    <text evidence="1">The sequence shown here is derived from an EMBL/GenBank/DDBJ whole genome shotgun (WGS) entry which is preliminary data.</text>
</comment>
<sequence>MPIVTRRTHCQHHYHSNGRDYLASLLDWPSATILENFLRSDAVRPHLQHWVRLCYGTPHRLHEAVEWIKTGPKGFTIILVILRKASVTGVSSLESKKEQVEWENRREVWEQTFGEPFPSAEDEEVMDVESEGTGCEVGNGVMAKTLSGLSEASTEMDEPGTLGTDALPHEAVFDELPSPVNPAATIEEWRDGVERLTPDLAEFDDLAAILNQPDGKVRRGIKRLDLDARGSGLATPRSLVVGGRALRARG</sequence>
<name>A0A1V8T3K9_9PEZI</name>
<reference evidence="2" key="1">
    <citation type="submission" date="2017-03" db="EMBL/GenBank/DDBJ databases">
        <title>Genomes of endolithic fungi from Antarctica.</title>
        <authorList>
            <person name="Coleine C."/>
            <person name="Masonjones S."/>
            <person name="Stajich J.E."/>
        </authorList>
    </citation>
    <scope>NUCLEOTIDE SEQUENCE [LARGE SCALE GENOMIC DNA]</scope>
    <source>
        <strain evidence="2">CCFEE 5527</strain>
    </source>
</reference>
<keyword evidence="2" id="KW-1185">Reference proteome</keyword>
<dbReference type="EMBL" id="NAJO01000018">
    <property type="protein sequence ID" value="OQO05909.1"/>
    <property type="molecule type" value="Genomic_DNA"/>
</dbReference>
<evidence type="ECO:0000313" key="1">
    <source>
        <dbReference type="EMBL" id="OQO05909.1"/>
    </source>
</evidence>
<gene>
    <name evidence="1" type="ORF">B0A48_10005</name>
</gene>
<dbReference type="InParanoid" id="A0A1V8T3K9"/>
<evidence type="ECO:0000313" key="2">
    <source>
        <dbReference type="Proteomes" id="UP000192596"/>
    </source>
</evidence>
<dbReference type="OrthoDB" id="3943993at2759"/>
<proteinExistence type="predicted"/>
<protein>
    <submittedName>
        <fullName evidence="1">Uncharacterized protein</fullName>
    </submittedName>
</protein>
<accession>A0A1V8T3K9</accession>
<dbReference type="AlphaFoldDB" id="A0A1V8T3K9"/>
<dbReference type="Proteomes" id="UP000192596">
    <property type="component" value="Unassembled WGS sequence"/>
</dbReference>